<gene>
    <name evidence="18" type="ORF">BXT89_03485</name>
</gene>
<evidence type="ECO:0000256" key="1">
    <source>
        <dbReference type="ARBA" id="ARBA00002684"/>
    </source>
</evidence>
<dbReference type="EMBL" id="MUBC01000005">
    <property type="protein sequence ID" value="ONM45258.1"/>
    <property type="molecule type" value="Genomic_DNA"/>
</dbReference>
<dbReference type="Proteomes" id="UP000242847">
    <property type="component" value="Unassembled WGS sequence"/>
</dbReference>
<comment type="similarity">
    <text evidence="3 14">Belongs to the GSP F family.</text>
</comment>
<dbReference type="GO" id="GO:0015627">
    <property type="term" value="C:type II protein secretion system complex"/>
    <property type="evidence" value="ECO:0007669"/>
    <property type="project" value="InterPro"/>
</dbReference>
<evidence type="ECO:0000256" key="6">
    <source>
        <dbReference type="ARBA" id="ARBA00022519"/>
    </source>
</evidence>
<reference evidence="18 19" key="1">
    <citation type="submission" date="2017-01" db="EMBL/GenBank/DDBJ databases">
        <title>Draft genome sequence of Pseudomonas pachastrellae type strain CCUG 46540T from a deep sea.</title>
        <authorList>
            <person name="Gomila M."/>
            <person name="Mulet M."/>
            <person name="Lalucat J."/>
            <person name="Garcia-Valdes E."/>
        </authorList>
    </citation>
    <scope>NUCLEOTIDE SEQUENCE [LARGE SCALE GENOMIC DNA]</scope>
    <source>
        <strain evidence="18 19">CCUG 46540</strain>
    </source>
</reference>
<evidence type="ECO:0000256" key="11">
    <source>
        <dbReference type="ARBA" id="ARBA00022989"/>
    </source>
</evidence>
<protein>
    <recommendedName>
        <fullName evidence="13">General secretion pathway protein F</fullName>
    </recommendedName>
</protein>
<keyword evidence="6" id="KW-0997">Cell inner membrane</keyword>
<evidence type="ECO:0000313" key="19">
    <source>
        <dbReference type="Proteomes" id="UP000242847"/>
    </source>
</evidence>
<feature type="domain" description="Type II secretion system protein GspF" evidence="17">
    <location>
        <begin position="70"/>
        <end position="192"/>
    </location>
</feature>
<evidence type="ECO:0000256" key="7">
    <source>
        <dbReference type="ARBA" id="ARBA00022692"/>
    </source>
</evidence>
<evidence type="ECO:0000259" key="17">
    <source>
        <dbReference type="Pfam" id="PF00482"/>
    </source>
</evidence>
<evidence type="ECO:0000313" key="18">
    <source>
        <dbReference type="EMBL" id="ONM45258.1"/>
    </source>
</evidence>
<dbReference type="InterPro" id="IPR018076">
    <property type="entry name" value="T2SS_GspF_dom"/>
</dbReference>
<name>A0A1S8DIM1_9GAMM</name>
<keyword evidence="8" id="KW-0479">Metal-binding</keyword>
<evidence type="ECO:0000256" key="16">
    <source>
        <dbReference type="SAM" id="Phobius"/>
    </source>
</evidence>
<dbReference type="GO" id="GO:0005886">
    <property type="term" value="C:plasma membrane"/>
    <property type="evidence" value="ECO:0007669"/>
    <property type="project" value="UniProtKB-SubCell"/>
</dbReference>
<feature type="transmembrane region" description="Helical" evidence="16">
    <location>
        <begin position="168"/>
        <end position="191"/>
    </location>
</feature>
<dbReference type="PRINTS" id="PR00812">
    <property type="entry name" value="BCTERIALGSPF"/>
</dbReference>
<feature type="region of interest" description="Disordered" evidence="15">
    <location>
        <begin position="9"/>
        <end position="28"/>
    </location>
</feature>
<evidence type="ECO:0000256" key="5">
    <source>
        <dbReference type="ARBA" id="ARBA00022475"/>
    </source>
</evidence>
<evidence type="ECO:0000256" key="14">
    <source>
        <dbReference type="RuleBase" id="RU003923"/>
    </source>
</evidence>
<dbReference type="Gene3D" id="1.20.81.30">
    <property type="entry name" value="Type II secretion system (T2SS), domain F"/>
    <property type="match status" value="2"/>
</dbReference>
<evidence type="ECO:0000256" key="4">
    <source>
        <dbReference type="ARBA" id="ARBA00022448"/>
    </source>
</evidence>
<evidence type="ECO:0000256" key="9">
    <source>
        <dbReference type="ARBA" id="ARBA00022837"/>
    </source>
</evidence>
<keyword evidence="9" id="KW-0106">Calcium</keyword>
<dbReference type="InterPro" id="IPR003004">
    <property type="entry name" value="GspF/PilC"/>
</dbReference>
<comment type="subcellular location">
    <subcellularLocation>
        <location evidence="2 14">Cell inner membrane</location>
        <topology evidence="2 14">Multi-pass membrane protein</topology>
    </subcellularLocation>
</comment>
<comment type="caution">
    <text evidence="18">The sequence shown here is derived from an EMBL/GenBank/DDBJ whole genome shotgun (WGS) entry which is preliminary data.</text>
</comment>
<dbReference type="PANTHER" id="PTHR30012:SF0">
    <property type="entry name" value="TYPE II SECRETION SYSTEM PROTEIN F-RELATED"/>
    <property type="match status" value="1"/>
</dbReference>
<organism evidence="18 19">
    <name type="scientific">Halopseudomonas pachastrellae</name>
    <dbReference type="NCBI Taxonomy" id="254161"/>
    <lineage>
        <taxon>Bacteria</taxon>
        <taxon>Pseudomonadati</taxon>
        <taxon>Pseudomonadota</taxon>
        <taxon>Gammaproteobacteria</taxon>
        <taxon>Pseudomonadales</taxon>
        <taxon>Pseudomonadaceae</taxon>
        <taxon>Halopseudomonas</taxon>
    </lineage>
</organism>
<evidence type="ECO:0000256" key="10">
    <source>
        <dbReference type="ARBA" id="ARBA00022927"/>
    </source>
</evidence>
<keyword evidence="19" id="KW-1185">Reference proteome</keyword>
<evidence type="ECO:0000256" key="3">
    <source>
        <dbReference type="ARBA" id="ARBA00005745"/>
    </source>
</evidence>
<dbReference type="AlphaFoldDB" id="A0A1S8DIM1"/>
<keyword evidence="11 16" id="KW-1133">Transmembrane helix</keyword>
<sequence>MPAFEYTALDGAGRTRKGVEEGDSPRQVRSRLREQGLTPMSVNQVAERQALLRMPVFQQRIKPLELALATRQMATLARAGLPIEEVLATVARQSESPRVRSALTAVRTRVMEGLPLAHALGEFPSVFPVIYRTTIAAGEQAGRLDLVLERLADNVEAQNAMRQKIQLAMFYPAILTCVALLVTVALLTYVVPEVVKVFDGMNQELPLLTRSLIAVSDTLRDWGILILLVLVGLVYGARTLLKKPAYQRRWHDFLLRLPLIGRLTRGLNTARFARTLNILAGSGVPLLDALNMSASVISNLPMREAVSAAAQRVREGAGVGLALERSGYFPAMTLSLIKSGESSGTLDSMLERAAETQERELEARIAMVMGVFEPLLILTMGAVVLVIVLAILLPIFELNQLVN</sequence>
<keyword evidence="12 16" id="KW-0472">Membrane</keyword>
<keyword evidence="4 14" id="KW-0813">Transport</keyword>
<dbReference type="STRING" id="254161.SAMN05216256_11358"/>
<dbReference type="Pfam" id="PF00482">
    <property type="entry name" value="T2SSF"/>
    <property type="match status" value="2"/>
</dbReference>
<feature type="transmembrane region" description="Helical" evidence="16">
    <location>
        <begin position="375"/>
        <end position="396"/>
    </location>
</feature>
<keyword evidence="10" id="KW-0653">Protein transport</keyword>
<dbReference type="OrthoDB" id="9805682at2"/>
<accession>A0A1S8DIM1</accession>
<keyword evidence="5" id="KW-1003">Cell membrane</keyword>
<feature type="transmembrane region" description="Helical" evidence="16">
    <location>
        <begin position="222"/>
        <end position="241"/>
    </location>
</feature>
<dbReference type="InterPro" id="IPR011850">
    <property type="entry name" value="T2SS_GspF"/>
</dbReference>
<proteinExistence type="inferred from homology"/>
<keyword evidence="7 14" id="KW-0812">Transmembrane</keyword>
<dbReference type="InterPro" id="IPR042094">
    <property type="entry name" value="T2SS_GspF_sf"/>
</dbReference>
<evidence type="ECO:0000256" key="15">
    <source>
        <dbReference type="SAM" id="MobiDB-lite"/>
    </source>
</evidence>
<dbReference type="FunFam" id="1.20.81.30:FF:000001">
    <property type="entry name" value="Type II secretion system protein F"/>
    <property type="match status" value="2"/>
</dbReference>
<feature type="compositionally biased region" description="Basic and acidic residues" evidence="15">
    <location>
        <begin position="17"/>
        <end position="28"/>
    </location>
</feature>
<comment type="function">
    <text evidence="1">Component of the type II secretion system inner membrane complex required for the energy-dependent secretion of extracellular factors such as proteases and toxins from the periplasm.</text>
</comment>
<dbReference type="PROSITE" id="PS00874">
    <property type="entry name" value="T2SP_F"/>
    <property type="match status" value="1"/>
</dbReference>
<feature type="domain" description="Type II secretion system protein GspF" evidence="17">
    <location>
        <begin position="272"/>
        <end position="394"/>
    </location>
</feature>
<evidence type="ECO:0000256" key="12">
    <source>
        <dbReference type="ARBA" id="ARBA00023136"/>
    </source>
</evidence>
<evidence type="ECO:0000256" key="2">
    <source>
        <dbReference type="ARBA" id="ARBA00004429"/>
    </source>
</evidence>
<dbReference type="InterPro" id="IPR001992">
    <property type="entry name" value="T2SS_GspF/T4SS_PilC_CS"/>
</dbReference>
<dbReference type="GO" id="GO:0015628">
    <property type="term" value="P:protein secretion by the type II secretion system"/>
    <property type="evidence" value="ECO:0007669"/>
    <property type="project" value="InterPro"/>
</dbReference>
<dbReference type="NCBIfam" id="TIGR02120">
    <property type="entry name" value="GspF"/>
    <property type="match status" value="1"/>
</dbReference>
<evidence type="ECO:0000256" key="8">
    <source>
        <dbReference type="ARBA" id="ARBA00022723"/>
    </source>
</evidence>
<dbReference type="GO" id="GO:0046872">
    <property type="term" value="F:metal ion binding"/>
    <property type="evidence" value="ECO:0007669"/>
    <property type="project" value="UniProtKB-KW"/>
</dbReference>
<evidence type="ECO:0000256" key="13">
    <source>
        <dbReference type="ARBA" id="ARBA00030750"/>
    </source>
</evidence>
<dbReference type="PANTHER" id="PTHR30012">
    <property type="entry name" value="GENERAL SECRETION PATHWAY PROTEIN"/>
    <property type="match status" value="1"/>
</dbReference>
<dbReference type="RefSeq" id="WP_083724735.1">
    <property type="nucleotide sequence ID" value="NZ_FOUD01000013.1"/>
</dbReference>